<sequence length="56" mass="6652">KTASRLVDCSFELFGTRRSNVWYLEIINPEHKNYEASTNMSRHLTVRRLNVEQKVI</sequence>
<proteinExistence type="predicted"/>
<feature type="non-terminal residue" evidence="1">
    <location>
        <position position="56"/>
    </location>
</feature>
<keyword evidence="2" id="KW-1185">Reference proteome</keyword>
<protein>
    <submittedName>
        <fullName evidence="1">2471_t:CDS:1</fullName>
    </submittedName>
</protein>
<evidence type="ECO:0000313" key="1">
    <source>
        <dbReference type="EMBL" id="CAG8735283.1"/>
    </source>
</evidence>
<organism evidence="1 2">
    <name type="scientific">Racocetra fulgida</name>
    <dbReference type="NCBI Taxonomy" id="60492"/>
    <lineage>
        <taxon>Eukaryota</taxon>
        <taxon>Fungi</taxon>
        <taxon>Fungi incertae sedis</taxon>
        <taxon>Mucoromycota</taxon>
        <taxon>Glomeromycotina</taxon>
        <taxon>Glomeromycetes</taxon>
        <taxon>Diversisporales</taxon>
        <taxon>Gigasporaceae</taxon>
        <taxon>Racocetra</taxon>
    </lineage>
</organism>
<comment type="caution">
    <text evidence="1">The sequence shown here is derived from an EMBL/GenBank/DDBJ whole genome shotgun (WGS) entry which is preliminary data.</text>
</comment>
<accession>A0A9N9IIC4</accession>
<gene>
    <name evidence="1" type="ORF">RFULGI_LOCUS12447</name>
</gene>
<dbReference type="AlphaFoldDB" id="A0A9N9IIC4"/>
<evidence type="ECO:0000313" key="2">
    <source>
        <dbReference type="Proteomes" id="UP000789396"/>
    </source>
</evidence>
<reference evidence="1" key="1">
    <citation type="submission" date="2021-06" db="EMBL/GenBank/DDBJ databases">
        <authorList>
            <person name="Kallberg Y."/>
            <person name="Tangrot J."/>
            <person name="Rosling A."/>
        </authorList>
    </citation>
    <scope>NUCLEOTIDE SEQUENCE</scope>
    <source>
        <strain evidence="1">IN212</strain>
    </source>
</reference>
<dbReference type="Proteomes" id="UP000789396">
    <property type="component" value="Unassembled WGS sequence"/>
</dbReference>
<dbReference type="OrthoDB" id="4950677at2759"/>
<dbReference type="EMBL" id="CAJVPZ010029862">
    <property type="protein sequence ID" value="CAG8735283.1"/>
    <property type="molecule type" value="Genomic_DNA"/>
</dbReference>
<feature type="non-terminal residue" evidence="1">
    <location>
        <position position="1"/>
    </location>
</feature>
<name>A0A9N9IIC4_9GLOM</name>